<evidence type="ECO:0000313" key="3">
    <source>
        <dbReference type="Proteomes" id="UP000189229"/>
    </source>
</evidence>
<dbReference type="AlphaFoldDB" id="A0A1V3XUB0"/>
<gene>
    <name evidence="2" type="ORF">BZL30_0634</name>
</gene>
<accession>A0A1V3XUB0</accession>
<reference evidence="2 3" key="1">
    <citation type="submission" date="2017-02" db="EMBL/GenBank/DDBJ databases">
        <title>Complete genome sequences of Mycobacterium kansasii strains isolated from rhesus macaques.</title>
        <authorList>
            <person name="Panda A."/>
            <person name="Nagaraj S."/>
            <person name="Zhao X."/>
            <person name="Tettelin H."/>
            <person name="Detolla L.J."/>
        </authorList>
    </citation>
    <scope>NUCLEOTIDE SEQUENCE [LARGE SCALE GENOMIC DNA]</scope>
    <source>
        <strain evidence="2 3">11-3813</strain>
    </source>
</reference>
<sequence>MAPHADPTRWHVAAQHAGSRCRHTGGRDEYVAGRISAAGPRV</sequence>
<feature type="region of interest" description="Disordered" evidence="1">
    <location>
        <begin position="1"/>
        <end position="25"/>
    </location>
</feature>
<dbReference type="EMBL" id="MVBM01000001">
    <property type="protein sequence ID" value="OOK82682.1"/>
    <property type="molecule type" value="Genomic_DNA"/>
</dbReference>
<name>A0A1V3XUB0_MYCKA</name>
<proteinExistence type="predicted"/>
<evidence type="ECO:0000313" key="2">
    <source>
        <dbReference type="EMBL" id="OOK82682.1"/>
    </source>
</evidence>
<organism evidence="2 3">
    <name type="scientific">Mycobacterium kansasii</name>
    <dbReference type="NCBI Taxonomy" id="1768"/>
    <lineage>
        <taxon>Bacteria</taxon>
        <taxon>Bacillati</taxon>
        <taxon>Actinomycetota</taxon>
        <taxon>Actinomycetes</taxon>
        <taxon>Mycobacteriales</taxon>
        <taxon>Mycobacteriaceae</taxon>
        <taxon>Mycobacterium</taxon>
    </lineage>
</organism>
<evidence type="ECO:0000256" key="1">
    <source>
        <dbReference type="SAM" id="MobiDB-lite"/>
    </source>
</evidence>
<dbReference type="Proteomes" id="UP000189229">
    <property type="component" value="Unassembled WGS sequence"/>
</dbReference>
<comment type="caution">
    <text evidence="2">The sequence shown here is derived from an EMBL/GenBank/DDBJ whole genome shotgun (WGS) entry which is preliminary data.</text>
</comment>
<protein>
    <submittedName>
        <fullName evidence="2">Uncharacterized protein</fullName>
    </submittedName>
</protein>